<feature type="compositionally biased region" description="Basic and acidic residues" evidence="1">
    <location>
        <begin position="84"/>
        <end position="96"/>
    </location>
</feature>
<accession>A0A6J4KJC2</accession>
<evidence type="ECO:0000313" key="2">
    <source>
        <dbReference type="EMBL" id="CAA9307606.1"/>
    </source>
</evidence>
<sequence length="175" mass="19237">DPLEPAPPGRRRPHAAEPQPQRPSGFGARAGVRRPARHRRRGERGRGRGMAHRAPLPGQRPPPPAARRHRGAAGARRAPRLARRREPLEGTRERQRLLAGVGAGQPQRRARAVHRRAVRRRHPPGRPLREAGPFAGSVREPRGRRAAGRAQDGPRALRLGAVPRRRAGAAADPRL</sequence>
<dbReference type="AlphaFoldDB" id="A0A6J4KJC2"/>
<name>A0A6J4KJC2_9BACT</name>
<feature type="non-terminal residue" evidence="2">
    <location>
        <position position="1"/>
    </location>
</feature>
<feature type="compositionally biased region" description="Basic residues" evidence="1">
    <location>
        <begin position="31"/>
        <end position="51"/>
    </location>
</feature>
<feature type="non-terminal residue" evidence="2">
    <location>
        <position position="175"/>
    </location>
</feature>
<proteinExistence type="predicted"/>
<protein>
    <submittedName>
        <fullName evidence="2">Uncharacterized protein</fullName>
    </submittedName>
</protein>
<feature type="compositionally biased region" description="Basic residues" evidence="1">
    <location>
        <begin position="66"/>
        <end position="83"/>
    </location>
</feature>
<gene>
    <name evidence="2" type="ORF">AVDCRST_MAG89-905</name>
</gene>
<feature type="compositionally biased region" description="Low complexity" evidence="1">
    <location>
        <begin position="148"/>
        <end position="175"/>
    </location>
</feature>
<organism evidence="2">
    <name type="scientific">uncultured Gemmatimonadota bacterium</name>
    <dbReference type="NCBI Taxonomy" id="203437"/>
    <lineage>
        <taxon>Bacteria</taxon>
        <taxon>Pseudomonadati</taxon>
        <taxon>Gemmatimonadota</taxon>
        <taxon>environmental samples</taxon>
    </lineage>
</organism>
<evidence type="ECO:0000256" key="1">
    <source>
        <dbReference type="SAM" id="MobiDB-lite"/>
    </source>
</evidence>
<feature type="region of interest" description="Disordered" evidence="1">
    <location>
        <begin position="1"/>
        <end position="175"/>
    </location>
</feature>
<feature type="compositionally biased region" description="Basic residues" evidence="1">
    <location>
        <begin position="108"/>
        <end position="124"/>
    </location>
</feature>
<dbReference type="EMBL" id="CADCTV010000199">
    <property type="protein sequence ID" value="CAA9307606.1"/>
    <property type="molecule type" value="Genomic_DNA"/>
</dbReference>
<reference evidence="2" key="1">
    <citation type="submission" date="2020-02" db="EMBL/GenBank/DDBJ databases">
        <authorList>
            <person name="Meier V. D."/>
        </authorList>
    </citation>
    <scope>NUCLEOTIDE SEQUENCE</scope>
    <source>
        <strain evidence="2">AVDCRST_MAG89</strain>
    </source>
</reference>